<dbReference type="RefSeq" id="WP_096341693.1">
    <property type="nucleotide sequence ID" value="NZ_NWMW01000001.1"/>
</dbReference>
<dbReference type="InterPro" id="IPR007712">
    <property type="entry name" value="RelE/ParE_toxin"/>
</dbReference>
<evidence type="ECO:0000256" key="1">
    <source>
        <dbReference type="ARBA" id="ARBA00022649"/>
    </source>
</evidence>
<dbReference type="Proteomes" id="UP000218366">
    <property type="component" value="Unassembled WGS sequence"/>
</dbReference>
<dbReference type="AlphaFoldDB" id="A0A2A4B6N1"/>
<evidence type="ECO:0000313" key="2">
    <source>
        <dbReference type="EMBL" id="PCD03294.1"/>
    </source>
</evidence>
<evidence type="ECO:0008006" key="4">
    <source>
        <dbReference type="Google" id="ProtNLM"/>
    </source>
</evidence>
<dbReference type="InterPro" id="IPR035093">
    <property type="entry name" value="RelE/ParE_toxin_dom_sf"/>
</dbReference>
<accession>A0A2A4B6N1</accession>
<gene>
    <name evidence="2" type="ORF">COC42_02495</name>
</gene>
<organism evidence="2 3">
    <name type="scientific">Sphingomonas spermidinifaciens</name>
    <dbReference type="NCBI Taxonomy" id="1141889"/>
    <lineage>
        <taxon>Bacteria</taxon>
        <taxon>Pseudomonadati</taxon>
        <taxon>Pseudomonadota</taxon>
        <taxon>Alphaproteobacteria</taxon>
        <taxon>Sphingomonadales</taxon>
        <taxon>Sphingomonadaceae</taxon>
        <taxon>Sphingomonas</taxon>
    </lineage>
</organism>
<reference evidence="2 3" key="1">
    <citation type="submission" date="2017-09" db="EMBL/GenBank/DDBJ databases">
        <title>Sphingomonas spermidinifaciens 9NM-10, whole genome shotgun sequence.</title>
        <authorList>
            <person name="Feng G."/>
            <person name="Zhu H."/>
        </authorList>
    </citation>
    <scope>NUCLEOTIDE SEQUENCE [LARGE SCALE GENOMIC DNA]</scope>
    <source>
        <strain evidence="2 3">9NM-10</strain>
    </source>
</reference>
<sequence length="95" mass="11071">MRRIVRAAPAIQDLRRIEKWLGEKRSAEVAARTLTRIGQRADQPETFAALGRRERGDVRTLVVYDRPYPILDRIDSAVVDVLRPRHAREDWRAQP</sequence>
<protein>
    <recommendedName>
        <fullName evidence="4">Type II toxin-antitoxin system RelE/ParE family toxin</fullName>
    </recommendedName>
</protein>
<dbReference type="Gene3D" id="3.30.2310.20">
    <property type="entry name" value="RelE-like"/>
    <property type="match status" value="1"/>
</dbReference>
<comment type="caution">
    <text evidence="2">The sequence shown here is derived from an EMBL/GenBank/DDBJ whole genome shotgun (WGS) entry which is preliminary data.</text>
</comment>
<name>A0A2A4B6N1_9SPHN</name>
<evidence type="ECO:0000313" key="3">
    <source>
        <dbReference type="Proteomes" id="UP000218366"/>
    </source>
</evidence>
<keyword evidence="1" id="KW-1277">Toxin-antitoxin system</keyword>
<dbReference type="Pfam" id="PF05016">
    <property type="entry name" value="ParE_toxin"/>
    <property type="match status" value="1"/>
</dbReference>
<dbReference type="OrthoDB" id="7450717at2"/>
<keyword evidence="3" id="KW-1185">Reference proteome</keyword>
<proteinExistence type="predicted"/>
<dbReference type="EMBL" id="NWMW01000001">
    <property type="protein sequence ID" value="PCD03294.1"/>
    <property type="molecule type" value="Genomic_DNA"/>
</dbReference>